<keyword evidence="3" id="KW-1185">Reference proteome</keyword>
<accession>A0A6C2CKZ5</accession>
<evidence type="ECO:0000313" key="2">
    <source>
        <dbReference type="EMBL" id="TYC54628.1"/>
    </source>
</evidence>
<dbReference type="InterPro" id="IPR019885">
    <property type="entry name" value="Tscrpt_reg_HTH_AsnC-type_CS"/>
</dbReference>
<feature type="domain" description="HTH marR-type" evidence="1">
    <location>
        <begin position="119"/>
        <end position="174"/>
    </location>
</feature>
<proteinExistence type="predicted"/>
<sequence>MNQTSSSVQIRLLDLTKNSHPFGNFQGKAVFRALSDIVDAAPRTMVFGISLAGIVATDASFPRESVVAAAKYFRGQRWFYLTDLSDRDLVDNWKYAAQAKQQPLVIWHSEESFEVIGPDISSSASDLLDYVLRHRKVSTAQVATDLGLSVPNASTRLKKLVTDGYLLRQEDIADSGGIEYTYSAIR</sequence>
<dbReference type="GO" id="GO:0003700">
    <property type="term" value="F:DNA-binding transcription factor activity"/>
    <property type="evidence" value="ECO:0007669"/>
    <property type="project" value="InterPro"/>
</dbReference>
<dbReference type="InterPro" id="IPR036388">
    <property type="entry name" value="WH-like_DNA-bd_sf"/>
</dbReference>
<dbReference type="Gene3D" id="1.10.10.10">
    <property type="entry name" value="Winged helix-like DNA-binding domain superfamily/Winged helix DNA-binding domain"/>
    <property type="match status" value="1"/>
</dbReference>
<protein>
    <submittedName>
        <fullName evidence="2">MarR family transcriptional regulator</fullName>
    </submittedName>
</protein>
<evidence type="ECO:0000313" key="3">
    <source>
        <dbReference type="Proteomes" id="UP000389128"/>
    </source>
</evidence>
<name>A0A6C2CKZ5_9RHOO</name>
<dbReference type="AlphaFoldDB" id="A0A6C2CKZ5"/>
<dbReference type="SUPFAM" id="SSF46785">
    <property type="entry name" value="Winged helix' DNA-binding domain"/>
    <property type="match status" value="1"/>
</dbReference>
<dbReference type="Proteomes" id="UP000389128">
    <property type="component" value="Unassembled WGS sequence"/>
</dbReference>
<dbReference type="RefSeq" id="WP_148580530.1">
    <property type="nucleotide sequence ID" value="NZ_SDKK01000018.1"/>
</dbReference>
<organism evidence="2 3">
    <name type="scientific">Zoogloea oleivorans</name>
    <dbReference type="NCBI Taxonomy" id="1552750"/>
    <lineage>
        <taxon>Bacteria</taxon>
        <taxon>Pseudomonadati</taxon>
        <taxon>Pseudomonadota</taxon>
        <taxon>Betaproteobacteria</taxon>
        <taxon>Rhodocyclales</taxon>
        <taxon>Zoogloeaceae</taxon>
        <taxon>Zoogloea</taxon>
    </lineage>
</organism>
<dbReference type="Pfam" id="PF12802">
    <property type="entry name" value="MarR_2"/>
    <property type="match status" value="1"/>
</dbReference>
<dbReference type="InterPro" id="IPR000835">
    <property type="entry name" value="HTH_MarR-typ"/>
</dbReference>
<evidence type="ECO:0000259" key="1">
    <source>
        <dbReference type="Pfam" id="PF12802"/>
    </source>
</evidence>
<gene>
    <name evidence="2" type="ORF">ETQ85_18315</name>
</gene>
<dbReference type="EMBL" id="SDKK01000018">
    <property type="protein sequence ID" value="TYC54628.1"/>
    <property type="molecule type" value="Genomic_DNA"/>
</dbReference>
<dbReference type="PROSITE" id="PS00519">
    <property type="entry name" value="HTH_ASNC_1"/>
    <property type="match status" value="1"/>
</dbReference>
<comment type="caution">
    <text evidence="2">The sequence shown here is derived from an EMBL/GenBank/DDBJ whole genome shotgun (WGS) entry which is preliminary data.</text>
</comment>
<reference evidence="2 3" key="1">
    <citation type="submission" date="2019-01" db="EMBL/GenBank/DDBJ databases">
        <title>Zoogloea oleivorans genome sequencing and assembly.</title>
        <authorList>
            <person name="Tancsics A."/>
            <person name="Farkas M."/>
            <person name="Kriszt B."/>
            <person name="Maroti G."/>
            <person name="Horvath B."/>
        </authorList>
    </citation>
    <scope>NUCLEOTIDE SEQUENCE [LARGE SCALE GENOMIC DNA]</scope>
    <source>
        <strain evidence="2 3">Buc</strain>
    </source>
</reference>
<dbReference type="OrthoDB" id="8455529at2"/>
<dbReference type="InterPro" id="IPR036390">
    <property type="entry name" value="WH_DNA-bd_sf"/>
</dbReference>